<feature type="domain" description="SANT" evidence="14">
    <location>
        <begin position="177"/>
        <end position="228"/>
    </location>
</feature>
<evidence type="ECO:0000259" key="14">
    <source>
        <dbReference type="PROSITE" id="PS51293"/>
    </source>
</evidence>
<keyword evidence="4 10" id="KW-0863">Zinc-finger</keyword>
<dbReference type="CDD" id="cd00167">
    <property type="entry name" value="SANT"/>
    <property type="match status" value="1"/>
</dbReference>
<evidence type="ECO:0000256" key="7">
    <source>
        <dbReference type="ARBA" id="ARBA00023125"/>
    </source>
</evidence>
<evidence type="ECO:0000259" key="13">
    <source>
        <dbReference type="PROSITE" id="PS51156"/>
    </source>
</evidence>
<evidence type="ECO:0000256" key="10">
    <source>
        <dbReference type="PROSITE-ProRule" id="PRU00094"/>
    </source>
</evidence>
<dbReference type="PANTHER" id="PTHR16089:SF28">
    <property type="entry name" value="REST COREPRESSOR"/>
    <property type="match status" value="1"/>
</dbReference>
<dbReference type="InterPro" id="IPR000949">
    <property type="entry name" value="ELM2_dom"/>
</dbReference>
<keyword evidence="7" id="KW-0238">DNA-binding</keyword>
<dbReference type="OMA" id="MCENCGE"/>
<evidence type="ECO:0000256" key="11">
    <source>
        <dbReference type="SAM" id="MobiDB-lite"/>
    </source>
</evidence>
<evidence type="ECO:0000256" key="5">
    <source>
        <dbReference type="ARBA" id="ARBA00022833"/>
    </source>
</evidence>
<dbReference type="InterPro" id="IPR009057">
    <property type="entry name" value="Homeodomain-like_sf"/>
</dbReference>
<dbReference type="PROSITE" id="PS51156">
    <property type="entry name" value="ELM2"/>
    <property type="match status" value="1"/>
</dbReference>
<dbReference type="PANTHER" id="PTHR16089">
    <property type="entry name" value="REST COREPRESSOR COREST PROTEIN-RELATED"/>
    <property type="match status" value="1"/>
</dbReference>
<dbReference type="InterPro" id="IPR017884">
    <property type="entry name" value="SANT_dom"/>
</dbReference>
<dbReference type="GO" id="GO:0000118">
    <property type="term" value="C:histone deacetylase complex"/>
    <property type="evidence" value="ECO:0007669"/>
    <property type="project" value="TreeGrafter"/>
</dbReference>
<feature type="domain" description="SANT" evidence="14">
    <location>
        <begin position="520"/>
        <end position="571"/>
    </location>
</feature>
<dbReference type="GO" id="GO:0006357">
    <property type="term" value="P:regulation of transcription by RNA polymerase II"/>
    <property type="evidence" value="ECO:0007669"/>
    <property type="project" value="TreeGrafter"/>
</dbReference>
<dbReference type="InterPro" id="IPR001005">
    <property type="entry name" value="SANT/Myb"/>
</dbReference>
<dbReference type="EnsemblMetazoa" id="CJA12169.1">
    <property type="protein sequence ID" value="CJA12169.1"/>
    <property type="gene ID" value="WBGene00131373"/>
</dbReference>
<dbReference type="Proteomes" id="UP000005237">
    <property type="component" value="Unassembled WGS sequence"/>
</dbReference>
<keyword evidence="9" id="KW-0539">Nucleus</keyword>
<keyword evidence="3" id="KW-0479">Metal-binding</keyword>
<organism evidence="15 16">
    <name type="scientific">Caenorhabditis japonica</name>
    <dbReference type="NCBI Taxonomy" id="281687"/>
    <lineage>
        <taxon>Eukaryota</taxon>
        <taxon>Metazoa</taxon>
        <taxon>Ecdysozoa</taxon>
        <taxon>Nematoda</taxon>
        <taxon>Chromadorea</taxon>
        <taxon>Rhabditida</taxon>
        <taxon>Rhabditina</taxon>
        <taxon>Rhabditomorpha</taxon>
        <taxon>Rhabditoidea</taxon>
        <taxon>Rhabditidae</taxon>
        <taxon>Peloderinae</taxon>
        <taxon>Caenorhabditis</taxon>
    </lineage>
</organism>
<reference evidence="16" key="1">
    <citation type="submission" date="2010-08" db="EMBL/GenBank/DDBJ databases">
        <authorList>
            <consortium name="Caenorhabditis japonica Sequencing Consortium"/>
            <person name="Wilson R.K."/>
        </authorList>
    </citation>
    <scope>NUCLEOTIDE SEQUENCE [LARGE SCALE GENOMIC DNA]</scope>
    <source>
        <strain evidence="16">DF5081</strain>
    </source>
</reference>
<proteinExistence type="predicted"/>
<dbReference type="Pfam" id="PF01448">
    <property type="entry name" value="ELM2"/>
    <property type="match status" value="1"/>
</dbReference>
<dbReference type="InterPro" id="IPR000679">
    <property type="entry name" value="Znf_GATA"/>
</dbReference>
<feature type="domain" description="GATA-type" evidence="12">
    <location>
        <begin position="261"/>
        <end position="301"/>
    </location>
</feature>
<dbReference type="PROSITE" id="PS50114">
    <property type="entry name" value="GATA_ZN_FINGER_2"/>
    <property type="match status" value="1"/>
</dbReference>
<evidence type="ECO:0000256" key="4">
    <source>
        <dbReference type="ARBA" id="ARBA00022771"/>
    </source>
</evidence>
<dbReference type="GO" id="GO:0005667">
    <property type="term" value="C:transcription regulator complex"/>
    <property type="evidence" value="ECO:0007669"/>
    <property type="project" value="TreeGrafter"/>
</dbReference>
<name>A0A8R1I0B0_CAEJA</name>
<evidence type="ECO:0000256" key="6">
    <source>
        <dbReference type="ARBA" id="ARBA00023015"/>
    </source>
</evidence>
<dbReference type="GO" id="GO:0043565">
    <property type="term" value="F:sequence-specific DNA binding"/>
    <property type="evidence" value="ECO:0007669"/>
    <property type="project" value="InterPro"/>
</dbReference>
<dbReference type="GO" id="GO:0008270">
    <property type="term" value="F:zinc ion binding"/>
    <property type="evidence" value="ECO:0007669"/>
    <property type="project" value="UniProtKB-KW"/>
</dbReference>
<dbReference type="Gene3D" id="1.10.10.60">
    <property type="entry name" value="Homeodomain-like"/>
    <property type="match status" value="1"/>
</dbReference>
<evidence type="ECO:0000256" key="2">
    <source>
        <dbReference type="ARBA" id="ARBA00022491"/>
    </source>
</evidence>
<dbReference type="Pfam" id="PF00249">
    <property type="entry name" value="Myb_DNA-binding"/>
    <property type="match status" value="1"/>
</dbReference>
<evidence type="ECO:0000256" key="1">
    <source>
        <dbReference type="ARBA" id="ARBA00004123"/>
    </source>
</evidence>
<keyword evidence="5" id="KW-0862">Zinc</keyword>
<dbReference type="SUPFAM" id="SSF46689">
    <property type="entry name" value="Homeodomain-like"/>
    <property type="match status" value="2"/>
</dbReference>
<dbReference type="FunFam" id="1.10.10.60:FF:000012">
    <property type="entry name" value="Metastasis-associated 1 family, member 3"/>
    <property type="match status" value="1"/>
</dbReference>
<keyword evidence="8" id="KW-0804">Transcription</keyword>
<dbReference type="SMART" id="SM01189">
    <property type="entry name" value="ELM2"/>
    <property type="match status" value="1"/>
</dbReference>
<comment type="subcellular location">
    <subcellularLocation>
        <location evidence="1">Nucleus</location>
    </subcellularLocation>
</comment>
<dbReference type="InterPro" id="IPR051066">
    <property type="entry name" value="Trans_reg/Corepressor"/>
</dbReference>
<evidence type="ECO:0000256" key="9">
    <source>
        <dbReference type="ARBA" id="ARBA00023242"/>
    </source>
</evidence>
<dbReference type="AlphaFoldDB" id="A0A8R1I0B0"/>
<dbReference type="PROSITE" id="PS51293">
    <property type="entry name" value="SANT"/>
    <property type="match status" value="2"/>
</dbReference>
<keyword evidence="2" id="KW-0678">Repressor</keyword>
<feature type="domain" description="ELM2" evidence="13">
    <location>
        <begin position="94"/>
        <end position="176"/>
    </location>
</feature>
<evidence type="ECO:0000256" key="3">
    <source>
        <dbReference type="ARBA" id="ARBA00022723"/>
    </source>
</evidence>
<accession>A0A8R1I0B0</accession>
<dbReference type="GO" id="GO:0003714">
    <property type="term" value="F:transcription corepressor activity"/>
    <property type="evidence" value="ECO:0007669"/>
    <property type="project" value="TreeGrafter"/>
</dbReference>
<feature type="compositionally biased region" description="Polar residues" evidence="11">
    <location>
        <begin position="1"/>
        <end position="12"/>
    </location>
</feature>
<feature type="region of interest" description="Disordered" evidence="11">
    <location>
        <begin position="1"/>
        <end position="99"/>
    </location>
</feature>
<keyword evidence="6" id="KW-0805">Transcription regulation</keyword>
<dbReference type="Gene3D" id="1.20.58.1880">
    <property type="match status" value="1"/>
</dbReference>
<protein>
    <submittedName>
        <fullName evidence="15">Uncharacterized protein</fullName>
    </submittedName>
</protein>
<keyword evidence="16" id="KW-1185">Reference proteome</keyword>
<feature type="compositionally biased region" description="Basic residues" evidence="11">
    <location>
        <begin position="54"/>
        <end position="70"/>
    </location>
</feature>
<reference evidence="15" key="2">
    <citation type="submission" date="2022-06" db="UniProtKB">
        <authorList>
            <consortium name="EnsemblMetazoa"/>
        </authorList>
    </citation>
    <scope>IDENTIFICATION</scope>
    <source>
        <strain evidence="15">DF5081</strain>
    </source>
</reference>
<evidence type="ECO:0000259" key="12">
    <source>
        <dbReference type="PROSITE" id="PS50114"/>
    </source>
</evidence>
<sequence length="581" mass="66963">MDSFFSNGTGDASRTDNPDSMMEDTEVDASMEPEQIEVDDETESHEDSPAPSKNKIKNTTKSIRKRRKRSSSCDSLNDSEEGAKIRRPLANTNKSINVGDEFQARIPEDIDPKPTHIEDPDELVWETPEKINDEKLLSFAKEASDRYRIPIDRALWILTKENFDFDAAILNIAKRNDHRDLWTDDEVRTFHNVYSLIGKHFVVIRQMLPHRSLQSIVQYYYENKKRISYQAFTEFNANASSSSEETEERPTPSDSILEAVCDNCGEQAEKMQVNEALNRIECRACLVYFQLTQNPRPTCLRIVLDERIDRHVECPESMINYMDEYEKLMAPSTGYTYVKRRMGKDQTLDDILGVNRTPPPELNAEFLLESGVNEQNNPEDVGAPLLSPIKMCRDGCRAGSSKSNGRIVDYEMPINEKEDFMIELLKEAEQNSTGSSSSTQNKTTPTVWQAPHTLCMEEMDVLSDDSRRKLFEACLSSSRVNTKEVNSWKNDMAYLKDRMERMSIDVDLIPSILMSNERVQYKQNWTDHEKEDALRCFQWYGNSFNYIADVMGNKTVEQIEEFYAENRELVDTVSDIQPENF</sequence>
<dbReference type="SMART" id="SM00717">
    <property type="entry name" value="SANT"/>
    <property type="match status" value="2"/>
</dbReference>
<evidence type="ECO:0000313" key="15">
    <source>
        <dbReference type="EnsemblMetazoa" id="CJA12169.1"/>
    </source>
</evidence>
<evidence type="ECO:0000256" key="8">
    <source>
        <dbReference type="ARBA" id="ARBA00023163"/>
    </source>
</evidence>
<evidence type="ECO:0000313" key="16">
    <source>
        <dbReference type="Proteomes" id="UP000005237"/>
    </source>
</evidence>
<feature type="compositionally biased region" description="Acidic residues" evidence="11">
    <location>
        <begin position="21"/>
        <end position="44"/>
    </location>
</feature>